<name>A0A9P0CRK1_9CUCU</name>
<dbReference type="Pfam" id="PF00059">
    <property type="entry name" value="Lectin_C"/>
    <property type="match status" value="1"/>
</dbReference>
<dbReference type="InterPro" id="IPR016187">
    <property type="entry name" value="CTDL_fold"/>
</dbReference>
<dbReference type="InterPro" id="IPR016186">
    <property type="entry name" value="C-type_lectin-like/link_sf"/>
</dbReference>
<sequence>METMEQKKSEQLTLMMLKHTHTISQAEETPSGGRNKDISLSQIHGKPLKLNIHQNPGPQTSNNRVISVEAMSAIQDSFNLSFNTVKGVACALRASTKNREIFEINLEEKLVARNHLLDKYFDVTCLDFINVKASVETGAPGPVAFCKDLHGLIEHINEERQFGNFTQVTFDEAVDFCKNNNLELVTIENESENNNLYQQLDAMGIFNTALWTSGTRLAASEQWVWLSNMKTIDKTYWNFEPSYKQGTEYCLSVAPLIQDPTRFWINEDCSIIHYPICQIVSSK</sequence>
<dbReference type="InterPro" id="IPR001304">
    <property type="entry name" value="C-type_lectin-like"/>
</dbReference>
<dbReference type="Gene3D" id="3.10.100.10">
    <property type="entry name" value="Mannose-Binding Protein A, subunit A"/>
    <property type="match status" value="1"/>
</dbReference>
<gene>
    <name evidence="2" type="ORF">PSYICH_LOCUS6365</name>
</gene>
<accession>A0A9P0CRK1</accession>
<organism evidence="2 3">
    <name type="scientific">Psylliodes chrysocephalus</name>
    <dbReference type="NCBI Taxonomy" id="3402493"/>
    <lineage>
        <taxon>Eukaryota</taxon>
        <taxon>Metazoa</taxon>
        <taxon>Ecdysozoa</taxon>
        <taxon>Arthropoda</taxon>
        <taxon>Hexapoda</taxon>
        <taxon>Insecta</taxon>
        <taxon>Pterygota</taxon>
        <taxon>Neoptera</taxon>
        <taxon>Endopterygota</taxon>
        <taxon>Coleoptera</taxon>
        <taxon>Polyphaga</taxon>
        <taxon>Cucujiformia</taxon>
        <taxon>Chrysomeloidea</taxon>
        <taxon>Chrysomelidae</taxon>
        <taxon>Galerucinae</taxon>
        <taxon>Alticini</taxon>
        <taxon>Psylliodes</taxon>
    </lineage>
</organism>
<dbReference type="CDD" id="cd00037">
    <property type="entry name" value="CLECT"/>
    <property type="match status" value="1"/>
</dbReference>
<evidence type="ECO:0000313" key="3">
    <source>
        <dbReference type="Proteomes" id="UP001153636"/>
    </source>
</evidence>
<dbReference type="PANTHER" id="PTHR22802">
    <property type="entry name" value="C-TYPE LECTIN SUPERFAMILY MEMBER"/>
    <property type="match status" value="1"/>
</dbReference>
<dbReference type="Proteomes" id="UP001153636">
    <property type="component" value="Chromosome 2"/>
</dbReference>
<dbReference type="PROSITE" id="PS50041">
    <property type="entry name" value="C_TYPE_LECTIN_2"/>
    <property type="match status" value="1"/>
</dbReference>
<evidence type="ECO:0000259" key="1">
    <source>
        <dbReference type="PROSITE" id="PS50041"/>
    </source>
</evidence>
<feature type="domain" description="C-type lectin" evidence="1">
    <location>
        <begin position="169"/>
        <end position="278"/>
    </location>
</feature>
<dbReference type="SUPFAM" id="SSF56436">
    <property type="entry name" value="C-type lectin-like"/>
    <property type="match status" value="1"/>
</dbReference>
<dbReference type="EMBL" id="OV651814">
    <property type="protein sequence ID" value="CAH1106711.1"/>
    <property type="molecule type" value="Genomic_DNA"/>
</dbReference>
<reference evidence="2" key="1">
    <citation type="submission" date="2022-01" db="EMBL/GenBank/DDBJ databases">
        <authorList>
            <person name="King R."/>
        </authorList>
    </citation>
    <scope>NUCLEOTIDE SEQUENCE</scope>
</reference>
<proteinExistence type="predicted"/>
<dbReference type="AlphaFoldDB" id="A0A9P0CRK1"/>
<keyword evidence="3" id="KW-1185">Reference proteome</keyword>
<dbReference type="InterPro" id="IPR051004">
    <property type="entry name" value="DC-SIGN_domain-containing"/>
</dbReference>
<dbReference type="OrthoDB" id="6774578at2759"/>
<dbReference type="PANTHER" id="PTHR22802:SF465">
    <property type="entry name" value="AT17652P-RELATED"/>
    <property type="match status" value="1"/>
</dbReference>
<protein>
    <recommendedName>
        <fullName evidence="1">C-type lectin domain-containing protein</fullName>
    </recommendedName>
</protein>
<evidence type="ECO:0000313" key="2">
    <source>
        <dbReference type="EMBL" id="CAH1106711.1"/>
    </source>
</evidence>
<dbReference type="SMART" id="SM00034">
    <property type="entry name" value="CLECT"/>
    <property type="match status" value="1"/>
</dbReference>